<evidence type="ECO:0008006" key="4">
    <source>
        <dbReference type="Google" id="ProtNLM"/>
    </source>
</evidence>
<organism evidence="2 3">
    <name type="scientific">Streptomyces corynorhini</name>
    <dbReference type="NCBI Taxonomy" id="2282652"/>
    <lineage>
        <taxon>Bacteria</taxon>
        <taxon>Bacillati</taxon>
        <taxon>Actinomycetota</taxon>
        <taxon>Actinomycetes</taxon>
        <taxon>Kitasatosporales</taxon>
        <taxon>Streptomycetaceae</taxon>
        <taxon>Streptomyces</taxon>
    </lineage>
</organism>
<dbReference type="EMBL" id="QQNA01000037">
    <property type="protein sequence ID" value="RDG38890.1"/>
    <property type="molecule type" value="Genomic_DNA"/>
</dbReference>
<name>A0A370BAS1_9ACTN</name>
<gene>
    <name evidence="2" type="ORF">DVH02_06775</name>
</gene>
<dbReference type="InterPro" id="IPR008701">
    <property type="entry name" value="NPP1"/>
</dbReference>
<evidence type="ECO:0000313" key="2">
    <source>
        <dbReference type="EMBL" id="RDG38890.1"/>
    </source>
</evidence>
<dbReference type="Proteomes" id="UP000253741">
    <property type="component" value="Unassembled WGS sequence"/>
</dbReference>
<comment type="caution">
    <text evidence="2">The sequence shown here is derived from an EMBL/GenBank/DDBJ whole genome shotgun (WGS) entry which is preliminary data.</text>
</comment>
<keyword evidence="3" id="KW-1185">Reference proteome</keyword>
<dbReference type="OrthoDB" id="4274514at2"/>
<feature type="signal peptide" evidence="1">
    <location>
        <begin position="1"/>
        <end position="32"/>
    </location>
</feature>
<accession>A0A370BAS1</accession>
<evidence type="ECO:0000256" key="1">
    <source>
        <dbReference type="SAM" id="SignalP"/>
    </source>
</evidence>
<proteinExistence type="predicted"/>
<dbReference type="AlphaFoldDB" id="A0A370BAS1"/>
<reference evidence="2 3" key="1">
    <citation type="submission" date="2018-07" db="EMBL/GenBank/DDBJ databases">
        <title>Streptomyces species from bats.</title>
        <authorList>
            <person name="Dunlap C."/>
        </authorList>
    </citation>
    <scope>NUCLEOTIDE SEQUENCE [LARGE SCALE GENOMIC DNA]</scope>
    <source>
        <strain evidence="2 3">AC230</strain>
    </source>
</reference>
<protein>
    <recommendedName>
        <fullName evidence="4">Necrosis inducing protein (NPP1)</fullName>
    </recommendedName>
</protein>
<sequence length="269" mass="28907">MPHRPRRLLTGSLAAASLIAGLLLLPAPGAAANEPLPEGPATLGDFAAASVPQWNFARANNNDPCWPESAFGPDGAPATGGGVQNWPNSDGGCAPHGAPFPTYYTAQKCSSDEIRVVFTLYQATSGFKPSGHRHDFEHVEVVWRKNGTDWTRDRLLLSAHGGHRVVSWADAESWNRDRGHAAKGLEHPRIFVGYGSHSMYNNQGGRKDVISAYTDEYRAADYPSWADQGGGLVEVARDSALQQRFDANAAAWGSADSNPGKMARESCSH</sequence>
<dbReference type="Pfam" id="PF05630">
    <property type="entry name" value="NPP1"/>
    <property type="match status" value="1"/>
</dbReference>
<keyword evidence="1" id="KW-0732">Signal</keyword>
<evidence type="ECO:0000313" key="3">
    <source>
        <dbReference type="Proteomes" id="UP000253741"/>
    </source>
</evidence>
<feature type="chain" id="PRO_5016678611" description="Necrosis inducing protein (NPP1)" evidence="1">
    <location>
        <begin position="33"/>
        <end position="269"/>
    </location>
</feature>
<dbReference type="RefSeq" id="WP_114622781.1">
    <property type="nucleotide sequence ID" value="NZ_QQNA01000037.1"/>
</dbReference>